<evidence type="ECO:0000259" key="5">
    <source>
        <dbReference type="Pfam" id="PF01466"/>
    </source>
</evidence>
<organism evidence="7 8">
    <name type="scientific">Rubroshorea leprosula</name>
    <dbReference type="NCBI Taxonomy" id="152421"/>
    <lineage>
        <taxon>Eukaryota</taxon>
        <taxon>Viridiplantae</taxon>
        <taxon>Streptophyta</taxon>
        <taxon>Embryophyta</taxon>
        <taxon>Tracheophyta</taxon>
        <taxon>Spermatophyta</taxon>
        <taxon>Magnoliopsida</taxon>
        <taxon>eudicotyledons</taxon>
        <taxon>Gunneridae</taxon>
        <taxon>Pentapetalae</taxon>
        <taxon>rosids</taxon>
        <taxon>malvids</taxon>
        <taxon>Malvales</taxon>
        <taxon>Dipterocarpaceae</taxon>
        <taxon>Rubroshorea</taxon>
    </lineage>
</organism>
<dbReference type="Proteomes" id="UP001054252">
    <property type="component" value="Unassembled WGS sequence"/>
</dbReference>
<dbReference type="GO" id="GO:0006511">
    <property type="term" value="P:ubiquitin-dependent protein catabolic process"/>
    <property type="evidence" value="ECO:0007669"/>
    <property type="project" value="InterPro"/>
</dbReference>
<dbReference type="AlphaFoldDB" id="A0AAV5JGY4"/>
<feature type="domain" description="SKP1 component POZ" evidence="6">
    <location>
        <begin position="7"/>
        <end position="65"/>
    </location>
</feature>
<protein>
    <recommendedName>
        <fullName evidence="4">SKP1-like protein</fullName>
    </recommendedName>
</protein>
<comment type="similarity">
    <text evidence="2 4">Belongs to the SKP1 family.</text>
</comment>
<dbReference type="Pfam" id="PF01466">
    <property type="entry name" value="Skp1"/>
    <property type="match status" value="1"/>
</dbReference>
<evidence type="ECO:0000313" key="7">
    <source>
        <dbReference type="EMBL" id="GKV12822.1"/>
    </source>
</evidence>
<dbReference type="InterPro" id="IPR036296">
    <property type="entry name" value="SKP1-like_dim_sf"/>
</dbReference>
<evidence type="ECO:0000256" key="4">
    <source>
        <dbReference type="PIRNR" id="PIRNR028729"/>
    </source>
</evidence>
<dbReference type="GO" id="GO:0009867">
    <property type="term" value="P:jasmonic acid mediated signaling pathway"/>
    <property type="evidence" value="ECO:0007669"/>
    <property type="project" value="UniProtKB-ARBA"/>
</dbReference>
<name>A0AAV5JGY4_9ROSI</name>
<dbReference type="EMBL" id="BPVZ01000037">
    <property type="protein sequence ID" value="GKV12822.1"/>
    <property type="molecule type" value="Genomic_DNA"/>
</dbReference>
<evidence type="ECO:0000313" key="8">
    <source>
        <dbReference type="Proteomes" id="UP001054252"/>
    </source>
</evidence>
<proteinExistence type="inferred from homology"/>
<dbReference type="SUPFAM" id="SSF54695">
    <property type="entry name" value="POZ domain"/>
    <property type="match status" value="1"/>
</dbReference>
<dbReference type="SMART" id="SM00512">
    <property type="entry name" value="Skp1"/>
    <property type="match status" value="1"/>
</dbReference>
<evidence type="ECO:0000256" key="1">
    <source>
        <dbReference type="ARBA" id="ARBA00004906"/>
    </source>
</evidence>
<dbReference type="PANTHER" id="PTHR11165">
    <property type="entry name" value="SKP1"/>
    <property type="match status" value="1"/>
</dbReference>
<dbReference type="InterPro" id="IPR011333">
    <property type="entry name" value="SKP1/BTB/POZ_sf"/>
</dbReference>
<dbReference type="GO" id="GO:0016567">
    <property type="term" value="P:protein ubiquitination"/>
    <property type="evidence" value="ECO:0007669"/>
    <property type="project" value="UniProtKB-UniRule"/>
</dbReference>
<dbReference type="CDD" id="cd18322">
    <property type="entry name" value="BTB_POZ_SKP1"/>
    <property type="match status" value="1"/>
</dbReference>
<evidence type="ECO:0000256" key="2">
    <source>
        <dbReference type="ARBA" id="ARBA00009993"/>
    </source>
</evidence>
<dbReference type="InterPro" id="IPR016072">
    <property type="entry name" value="Skp1_comp_dimer"/>
</dbReference>
<evidence type="ECO:0000259" key="6">
    <source>
        <dbReference type="Pfam" id="PF03931"/>
    </source>
</evidence>
<comment type="subunit">
    <text evidence="4">Part of a SCF (SKP1-cullin-F-box) protein ligase complex.</text>
</comment>
<dbReference type="InterPro" id="IPR016897">
    <property type="entry name" value="SKP1"/>
</dbReference>
<dbReference type="PIRSF" id="PIRSF028729">
    <property type="entry name" value="E3_ubiquit_lig_SCF_Skp"/>
    <property type="match status" value="1"/>
</dbReference>
<feature type="domain" description="SKP1 component dimerisation" evidence="5">
    <location>
        <begin position="109"/>
        <end position="155"/>
    </location>
</feature>
<evidence type="ECO:0000256" key="3">
    <source>
        <dbReference type="ARBA" id="ARBA00022786"/>
    </source>
</evidence>
<keyword evidence="8" id="KW-1185">Reference proteome</keyword>
<keyword evidence="3 4" id="KW-0833">Ubl conjugation pathway</keyword>
<dbReference type="Gene3D" id="3.30.710.10">
    <property type="entry name" value="Potassium Channel Kv1.1, Chain A"/>
    <property type="match status" value="1"/>
</dbReference>
<gene>
    <name evidence="7" type="ORF">SLEP1_g23918</name>
</gene>
<comment type="pathway">
    <text evidence="1 4">Protein modification; protein ubiquitination.</text>
</comment>
<dbReference type="InterPro" id="IPR016073">
    <property type="entry name" value="Skp1_comp_POZ"/>
</dbReference>
<dbReference type="FunFam" id="3.30.710.10:FF:000026">
    <property type="entry name" value="E3 ubiquitin ligase complex SCF subunit"/>
    <property type="match status" value="1"/>
</dbReference>
<dbReference type="InterPro" id="IPR001232">
    <property type="entry name" value="SKP1-like"/>
</dbReference>
<accession>A0AAV5JGY4</accession>
<sequence length="172" mass="19596">MSSMERKITLKSSDKKTFEVDELVALQSQTIKHVIEDGCADDGIPLPNVTSRILSKVIQYCKKHVEASKSEDGATSADEKLKAWDSKFVKINQATLFALMEAANYLNIQSLLHLTRLTFADMIRGKTPMQICKILKIKNDFTPEQKKEFRRANQREPRISPVVRFLVCMYGD</sequence>
<reference evidence="7 8" key="1">
    <citation type="journal article" date="2021" name="Commun. Biol.">
        <title>The genome of Shorea leprosula (Dipterocarpaceae) highlights the ecological relevance of drought in aseasonal tropical rainforests.</title>
        <authorList>
            <person name="Ng K.K.S."/>
            <person name="Kobayashi M.J."/>
            <person name="Fawcett J.A."/>
            <person name="Hatakeyama M."/>
            <person name="Paape T."/>
            <person name="Ng C.H."/>
            <person name="Ang C.C."/>
            <person name="Tnah L.H."/>
            <person name="Lee C.T."/>
            <person name="Nishiyama T."/>
            <person name="Sese J."/>
            <person name="O'Brien M.J."/>
            <person name="Copetti D."/>
            <person name="Mohd Noor M.I."/>
            <person name="Ong R.C."/>
            <person name="Putra M."/>
            <person name="Sireger I.Z."/>
            <person name="Indrioko S."/>
            <person name="Kosugi Y."/>
            <person name="Izuno A."/>
            <person name="Isagi Y."/>
            <person name="Lee S.L."/>
            <person name="Shimizu K.K."/>
        </authorList>
    </citation>
    <scope>NUCLEOTIDE SEQUENCE [LARGE SCALE GENOMIC DNA]</scope>
    <source>
        <strain evidence="7">214</strain>
    </source>
</reference>
<dbReference type="Pfam" id="PF03931">
    <property type="entry name" value="Skp1_POZ"/>
    <property type="match status" value="1"/>
</dbReference>
<comment type="function">
    <text evidence="4">Involved in ubiquitination and subsequent proteasomal degradation of target proteins. Together with CUL1, RBX1 and a F-box protein, it forms a SCF E3 ubiquitin ligase complex. The functional specificity of this complex depends on the type of F-box protein. In the SCF complex, it serves as an adapter that links the F-box protein to CUL1.</text>
</comment>
<dbReference type="SUPFAM" id="SSF81382">
    <property type="entry name" value="Skp1 dimerisation domain-like"/>
    <property type="match status" value="1"/>
</dbReference>
<comment type="caution">
    <text evidence="7">The sequence shown here is derived from an EMBL/GenBank/DDBJ whole genome shotgun (WGS) entry which is preliminary data.</text>
</comment>